<feature type="domain" description="Fido" evidence="8">
    <location>
        <begin position="68"/>
        <end position="221"/>
    </location>
</feature>
<dbReference type="AlphaFoldDB" id="E6YIF3"/>
<accession>E6YIF3</accession>
<evidence type="ECO:0000256" key="1">
    <source>
        <dbReference type="ARBA" id="ARBA00022679"/>
    </source>
</evidence>
<dbReference type="PANTHER" id="PTHR39560">
    <property type="entry name" value="PROTEIN ADENYLYLTRANSFERASE FIC-RELATED"/>
    <property type="match status" value="1"/>
</dbReference>
<dbReference type="Pfam" id="PF02661">
    <property type="entry name" value="Fic"/>
    <property type="match status" value="1"/>
</dbReference>
<dbReference type="GO" id="GO:0070733">
    <property type="term" value="F:AMPylase activity"/>
    <property type="evidence" value="ECO:0007669"/>
    <property type="project" value="UniProtKB-EC"/>
</dbReference>
<keyword evidence="1" id="KW-0808">Transferase</keyword>
<organism evidence="9 10">
    <name type="scientific">Bartonella clarridgeiae (strain CCUG 45776 / CIP 104772 / 73)</name>
    <dbReference type="NCBI Taxonomy" id="696125"/>
    <lineage>
        <taxon>Bacteria</taxon>
        <taxon>Pseudomonadati</taxon>
        <taxon>Pseudomonadota</taxon>
        <taxon>Alphaproteobacteria</taxon>
        <taxon>Hyphomicrobiales</taxon>
        <taxon>Bartonellaceae</taxon>
        <taxon>Bartonella</taxon>
    </lineage>
</organism>
<dbReference type="eggNOG" id="COG2184">
    <property type="taxonomic scope" value="Bacteria"/>
</dbReference>
<evidence type="ECO:0000256" key="4">
    <source>
        <dbReference type="ARBA" id="ARBA00022840"/>
    </source>
</evidence>
<evidence type="ECO:0000256" key="7">
    <source>
        <dbReference type="ARBA" id="ARBA00048696"/>
    </source>
</evidence>
<dbReference type="KEGG" id="bcd:BARCL_0960"/>
<evidence type="ECO:0000256" key="2">
    <source>
        <dbReference type="ARBA" id="ARBA00022695"/>
    </source>
</evidence>
<dbReference type="InterPro" id="IPR036597">
    <property type="entry name" value="Fido-like_dom_sf"/>
</dbReference>
<evidence type="ECO:0000256" key="6">
    <source>
        <dbReference type="ARBA" id="ARBA00047939"/>
    </source>
</evidence>
<dbReference type="GO" id="GO:0051302">
    <property type="term" value="P:regulation of cell division"/>
    <property type="evidence" value="ECO:0007669"/>
    <property type="project" value="TreeGrafter"/>
</dbReference>
<evidence type="ECO:0000256" key="5">
    <source>
        <dbReference type="ARBA" id="ARBA00034531"/>
    </source>
</evidence>
<dbReference type="HOGENOM" id="CLU_024177_0_0_5"/>
<dbReference type="Pfam" id="PF18543">
    <property type="entry name" value="ID"/>
    <property type="match status" value="1"/>
</dbReference>
<dbReference type="GO" id="GO:0005524">
    <property type="term" value="F:ATP binding"/>
    <property type="evidence" value="ECO:0007669"/>
    <property type="project" value="UniProtKB-KW"/>
</dbReference>
<reference evidence="10" key="1">
    <citation type="submission" date="2009-11" db="EMBL/GenBank/DDBJ databases">
        <title>Genome sequencing of Bartonella species and comparative genomics.</title>
        <authorList>
            <person name="Engel P."/>
            <person name="Salzburger W."/>
            <person name="Marius L."/>
            <person name="Chao-Chin C."/>
            <person name="Soichi M."/>
            <person name="Christa L."/>
            <person name="Alexandra C."/>
            <person name="Aurelie L."/>
            <person name="Claudine M."/>
            <person name="Stephan S.C."/>
            <person name="Christoph D."/>
        </authorList>
    </citation>
    <scope>NUCLEOTIDE SEQUENCE [LARGE SCALE GENOMIC DNA]</scope>
    <source>
        <strain evidence="10">CIP 104772 / 73</strain>
    </source>
</reference>
<evidence type="ECO:0000313" key="10">
    <source>
        <dbReference type="Proteomes" id="UP000009101"/>
    </source>
</evidence>
<evidence type="ECO:0000259" key="8">
    <source>
        <dbReference type="PROSITE" id="PS51459"/>
    </source>
</evidence>
<proteinExistence type="predicted"/>
<dbReference type="EMBL" id="FN645454">
    <property type="protein sequence ID" value="CBI76641.1"/>
    <property type="molecule type" value="Genomic_DNA"/>
</dbReference>
<name>E6YIF3_BARC7</name>
<dbReference type="OrthoDB" id="9813719at2"/>
<keyword evidence="2" id="KW-0548">Nucleotidyltransferase</keyword>
<dbReference type="InterPro" id="IPR003812">
    <property type="entry name" value="Fido"/>
</dbReference>
<keyword evidence="3" id="KW-0547">Nucleotide-binding</keyword>
<sequence>MKESKRVSITVTLQQPDLFSPYNYVYPNSNVLKNKYGITDFKSLESRCAHDSAKAVVNLMKEPCPERFDSTYLKYLHKRLFENTFEWAGHTRDVPFAFSDGTSAVVLKMKKSNSNMYFAVGKKIQQNLAKIDRILVEKNNLQGLSREEFVYHAAELFASINYTHPFREGNGRTQRMFFLKLAEAAGHTLDFSVVTTKRMEYVSVKAMQDRNLEPMQHMFEDISNPEKRRILKQFMSDMNEVDLLKLGCQIVMVPKEDVTYTGYCKSFGSDFITIEMQDVCIVCNKDYFTPEQLRALKLDDKLTFTIAKTANLENIFIPEEKIATLTEDEIIEKIVKHVSVQAQREKIKHYSKLVYGDSKRLEETIDMINAEPSFAKMFAKQIIDSSESIIKFSNIGISIEDPAYNQNKHRGSGIQKVEENLYKLGNAIEDYGNVVEASKNAILKEHQEKQKRCKQAVKMPSQVVQRILNLPENMWQEALKSVALLSFNKDLCNFMAKVNSRLSPCECKALNDDNYEHFAQSIGTSVSKAKTVIRTIKKIKEMQRQLQVARMKRLNAMNMTC</sequence>
<keyword evidence="10" id="KW-1185">Reference proteome</keyword>
<reference evidence="9 10" key="2">
    <citation type="journal article" date="2011" name="PLoS Genet.">
        <title>Parallel evolution of a type IV secretion system in radiating lineages of the host-restricted bacterial pathogen Bartonella.</title>
        <authorList>
            <person name="Engel P."/>
            <person name="Salzburger W."/>
            <person name="Liesch M."/>
            <person name="Chang C.C."/>
            <person name="Maruyama S."/>
            <person name="Lanz C."/>
            <person name="Calteau A."/>
            <person name="Lajus A."/>
            <person name="Medigue C."/>
            <person name="Schuster S.C."/>
            <person name="Dehio C."/>
        </authorList>
    </citation>
    <scope>NUCLEOTIDE SEQUENCE [LARGE SCALE GENOMIC DNA]</scope>
    <source>
        <strain evidence="10">CIP 104772 / 73</strain>
    </source>
</reference>
<keyword evidence="4" id="KW-0067">ATP-binding</keyword>
<dbReference type="Gene3D" id="1.10.3290.10">
    <property type="entry name" value="Fido-like domain"/>
    <property type="match status" value="1"/>
</dbReference>
<comment type="catalytic activity">
    <reaction evidence="6">
        <text>L-threonyl-[protein] + ATP = 3-O-(5'-adenylyl)-L-threonyl-[protein] + diphosphate</text>
        <dbReference type="Rhea" id="RHEA:54292"/>
        <dbReference type="Rhea" id="RHEA-COMP:11060"/>
        <dbReference type="Rhea" id="RHEA-COMP:13847"/>
        <dbReference type="ChEBI" id="CHEBI:30013"/>
        <dbReference type="ChEBI" id="CHEBI:30616"/>
        <dbReference type="ChEBI" id="CHEBI:33019"/>
        <dbReference type="ChEBI" id="CHEBI:138113"/>
        <dbReference type="EC" id="2.7.7.108"/>
    </reaction>
</comment>
<comment type="catalytic activity">
    <reaction evidence="7">
        <text>L-tyrosyl-[protein] + ATP = O-(5'-adenylyl)-L-tyrosyl-[protein] + diphosphate</text>
        <dbReference type="Rhea" id="RHEA:54288"/>
        <dbReference type="Rhea" id="RHEA-COMP:10136"/>
        <dbReference type="Rhea" id="RHEA-COMP:13846"/>
        <dbReference type="ChEBI" id="CHEBI:30616"/>
        <dbReference type="ChEBI" id="CHEBI:33019"/>
        <dbReference type="ChEBI" id="CHEBI:46858"/>
        <dbReference type="ChEBI" id="CHEBI:83624"/>
        <dbReference type="EC" id="2.7.7.108"/>
    </reaction>
</comment>
<evidence type="ECO:0000313" key="9">
    <source>
        <dbReference type="EMBL" id="CBI76641.1"/>
    </source>
</evidence>
<dbReference type="SUPFAM" id="SSF140931">
    <property type="entry name" value="Fic-like"/>
    <property type="match status" value="1"/>
</dbReference>
<dbReference type="InterPro" id="IPR040548">
    <property type="entry name" value="BepA_ID"/>
</dbReference>
<evidence type="ECO:0000256" key="3">
    <source>
        <dbReference type="ARBA" id="ARBA00022741"/>
    </source>
</evidence>
<dbReference type="InterPro" id="IPR012340">
    <property type="entry name" value="NA-bd_OB-fold"/>
</dbReference>
<dbReference type="PROSITE" id="PS51459">
    <property type="entry name" value="FIDO"/>
    <property type="match status" value="1"/>
</dbReference>
<protein>
    <recommendedName>
        <fullName evidence="5">protein adenylyltransferase</fullName>
        <ecNumber evidence="5">2.7.7.108</ecNumber>
    </recommendedName>
</protein>
<dbReference type="Gene3D" id="2.40.50.140">
    <property type="entry name" value="Nucleic acid-binding proteins"/>
    <property type="match status" value="1"/>
</dbReference>
<gene>
    <name evidence="9" type="ordered locus">BARCL_0960</name>
</gene>
<dbReference type="RefSeq" id="WP_013545274.1">
    <property type="nucleotide sequence ID" value="NC_014932.1"/>
</dbReference>
<dbReference type="STRING" id="696125.BARCL_0960"/>
<dbReference type="NCBIfam" id="NF033856">
    <property type="entry name" value="T4SS_effec_BID"/>
    <property type="match status" value="1"/>
</dbReference>
<dbReference type="EC" id="2.7.7.108" evidence="5"/>
<dbReference type="Proteomes" id="UP000009101">
    <property type="component" value="Chromosome"/>
</dbReference>
<dbReference type="PANTHER" id="PTHR39560:SF1">
    <property type="entry name" value="PROTEIN ADENYLYLTRANSFERASE FIC-RELATED"/>
    <property type="match status" value="1"/>
</dbReference>